<keyword evidence="4" id="KW-0132">Cell division</keyword>
<dbReference type="PROSITE" id="PS50160">
    <property type="entry name" value="DNA_LIGASE_A3"/>
    <property type="match status" value="1"/>
</dbReference>
<keyword evidence="10" id="KW-0234">DNA repair</keyword>
<evidence type="ECO:0000256" key="9">
    <source>
        <dbReference type="ARBA" id="ARBA00023172"/>
    </source>
</evidence>
<keyword evidence="5" id="KW-0235">DNA replication</keyword>
<dbReference type="PROSITE" id="PS00333">
    <property type="entry name" value="DNA_LIGASE_A2"/>
    <property type="match status" value="1"/>
</dbReference>
<dbReference type="InterPro" id="IPR012310">
    <property type="entry name" value="DNA_ligase_ATP-dep_cent"/>
</dbReference>
<sequence length="487" mass="55520">RDAEQGRSIKIQTSNLSVNDIYEKLLAIAQDSGEGSQERKVYQMAKILYKLDPLSSKFVARIPVGRLRLGFSDKTVLDALSWMETGGKEAKKDLEEAYNVLPDVGLLAKQVKEHGIKRAVINISPIVGVPVLPVLAQRLKSPREIIEKMKRVALESKFDGLRIQIHYKNNGFGKNEGNVKAYTRNLNEVSWMFPELKGIEKNIKANEAIFDTEAVGVDEKRKTLANFQTTMTRRRKHDIEKIASNVSIKFYVFDILTKNKVNLIPETYLKRRKELNSTVINGNLIEKVEYKISTQASEIEAEMKKKLREGFEGIMIKKVDSEYIAGRRGWRWVKMKEEEGTRTKLADTLDCIVMGYYTGKGKRVGFGLGGFLVGIYVGEQIKTLTKIGTGLSDDQFKELHKRLVRLGVFDKPKEYGEVSKTLIPDFWVKPELVVEIAADEITKSPIHSSSYALRFPRLVRFRDDKNIKEATTLREVKELFNLQKNIN</sequence>
<evidence type="ECO:0000256" key="5">
    <source>
        <dbReference type="ARBA" id="ARBA00022705"/>
    </source>
</evidence>
<comment type="catalytic activity">
    <reaction evidence="12">
        <text>ATP + (deoxyribonucleotide)n-3'-hydroxyl + 5'-phospho-(deoxyribonucleotide)m = (deoxyribonucleotide)n+m + AMP + diphosphate.</text>
        <dbReference type="EC" id="6.5.1.1"/>
    </reaction>
</comment>
<comment type="caution">
    <text evidence="15">The sequence shown here is derived from an EMBL/GenBank/DDBJ whole genome shotgun (WGS) entry which is preliminary data.</text>
</comment>
<evidence type="ECO:0000256" key="3">
    <source>
        <dbReference type="ARBA" id="ARBA00022598"/>
    </source>
</evidence>
<keyword evidence="6" id="KW-0547">Nucleotide-binding</keyword>
<evidence type="ECO:0000256" key="10">
    <source>
        <dbReference type="ARBA" id="ARBA00023204"/>
    </source>
</evidence>
<comment type="similarity">
    <text evidence="1 13">Belongs to the ATP-dependent DNA ligase family.</text>
</comment>
<dbReference type="SUPFAM" id="SSF117018">
    <property type="entry name" value="ATP-dependent DNA ligase DNA-binding domain"/>
    <property type="match status" value="1"/>
</dbReference>
<keyword evidence="9" id="KW-0233">DNA recombination</keyword>
<dbReference type="InterPro" id="IPR036599">
    <property type="entry name" value="DNA_ligase_N_sf"/>
</dbReference>
<dbReference type="Pfam" id="PF01068">
    <property type="entry name" value="DNA_ligase_A_M"/>
    <property type="match status" value="1"/>
</dbReference>
<dbReference type="Pfam" id="PF04675">
    <property type="entry name" value="DNA_ligase_A_N"/>
    <property type="match status" value="1"/>
</dbReference>
<dbReference type="Gene3D" id="3.30.470.30">
    <property type="entry name" value="DNA ligase/mRNA capping enzyme"/>
    <property type="match status" value="1"/>
</dbReference>
<dbReference type="AlphaFoldDB" id="A0A1F7X288"/>
<evidence type="ECO:0000256" key="11">
    <source>
        <dbReference type="ARBA" id="ARBA00023306"/>
    </source>
</evidence>
<dbReference type="PANTHER" id="PTHR45674:SF4">
    <property type="entry name" value="DNA LIGASE 1"/>
    <property type="match status" value="1"/>
</dbReference>
<evidence type="ECO:0000256" key="12">
    <source>
        <dbReference type="ARBA" id="ARBA00034003"/>
    </source>
</evidence>
<dbReference type="InterPro" id="IPR016059">
    <property type="entry name" value="DNA_ligase_ATP-dep_CS"/>
</dbReference>
<dbReference type="EMBL" id="MGFP01000047">
    <property type="protein sequence ID" value="OGM08488.1"/>
    <property type="molecule type" value="Genomic_DNA"/>
</dbReference>
<dbReference type="SUPFAM" id="SSF56091">
    <property type="entry name" value="DNA ligase/mRNA capping enzyme, catalytic domain"/>
    <property type="match status" value="1"/>
</dbReference>
<dbReference type="GO" id="GO:0051301">
    <property type="term" value="P:cell division"/>
    <property type="evidence" value="ECO:0007669"/>
    <property type="project" value="UniProtKB-KW"/>
</dbReference>
<evidence type="ECO:0000313" key="15">
    <source>
        <dbReference type="EMBL" id="OGM08488.1"/>
    </source>
</evidence>
<organism evidence="15 16">
    <name type="scientific">Candidatus Woesebacteria bacterium RBG_13_34_9</name>
    <dbReference type="NCBI Taxonomy" id="1802477"/>
    <lineage>
        <taxon>Bacteria</taxon>
        <taxon>Candidatus Woeseibacteriota</taxon>
    </lineage>
</organism>
<evidence type="ECO:0000259" key="14">
    <source>
        <dbReference type="PROSITE" id="PS50160"/>
    </source>
</evidence>
<dbReference type="SUPFAM" id="SSF50249">
    <property type="entry name" value="Nucleic acid-binding proteins"/>
    <property type="match status" value="1"/>
</dbReference>
<reference evidence="15 16" key="1">
    <citation type="journal article" date="2016" name="Nat. Commun.">
        <title>Thousands of microbial genomes shed light on interconnected biogeochemical processes in an aquifer system.</title>
        <authorList>
            <person name="Anantharaman K."/>
            <person name="Brown C.T."/>
            <person name="Hug L.A."/>
            <person name="Sharon I."/>
            <person name="Castelle C.J."/>
            <person name="Probst A.J."/>
            <person name="Thomas B.C."/>
            <person name="Singh A."/>
            <person name="Wilkins M.J."/>
            <person name="Karaoz U."/>
            <person name="Brodie E.L."/>
            <person name="Williams K.H."/>
            <person name="Hubbard S.S."/>
            <person name="Banfield J.F."/>
        </authorList>
    </citation>
    <scope>NUCLEOTIDE SEQUENCE [LARGE SCALE GENOMIC DNA]</scope>
</reference>
<feature type="domain" description="ATP-dependent DNA ligase family profile" evidence="14">
    <location>
        <begin position="241"/>
        <end position="365"/>
    </location>
</feature>
<dbReference type="Gene3D" id="1.10.3260.10">
    <property type="entry name" value="DNA ligase, ATP-dependent, N-terminal domain"/>
    <property type="match status" value="1"/>
</dbReference>
<dbReference type="InterPro" id="IPR050191">
    <property type="entry name" value="ATP-dep_DNA_ligase"/>
</dbReference>
<dbReference type="GO" id="GO:0006273">
    <property type="term" value="P:lagging strand elongation"/>
    <property type="evidence" value="ECO:0007669"/>
    <property type="project" value="TreeGrafter"/>
</dbReference>
<dbReference type="GO" id="GO:0006310">
    <property type="term" value="P:DNA recombination"/>
    <property type="evidence" value="ECO:0007669"/>
    <property type="project" value="UniProtKB-KW"/>
</dbReference>
<accession>A0A1F7X288</accession>
<gene>
    <name evidence="15" type="ORF">A2159_02680</name>
</gene>
<dbReference type="NCBIfam" id="TIGR00574">
    <property type="entry name" value="dnl1"/>
    <property type="match status" value="1"/>
</dbReference>
<dbReference type="Pfam" id="PF04679">
    <property type="entry name" value="DNA_ligase_A_C"/>
    <property type="match status" value="1"/>
</dbReference>
<protein>
    <recommendedName>
        <fullName evidence="2">DNA ligase (ATP)</fullName>
        <ecNumber evidence="2">6.5.1.1</ecNumber>
    </recommendedName>
</protein>
<evidence type="ECO:0000256" key="6">
    <source>
        <dbReference type="ARBA" id="ARBA00022741"/>
    </source>
</evidence>
<evidence type="ECO:0000256" key="13">
    <source>
        <dbReference type="RuleBase" id="RU004196"/>
    </source>
</evidence>
<evidence type="ECO:0000256" key="2">
    <source>
        <dbReference type="ARBA" id="ARBA00012727"/>
    </source>
</evidence>
<dbReference type="InterPro" id="IPR012308">
    <property type="entry name" value="DNA_ligase_ATP-dep_N"/>
</dbReference>
<evidence type="ECO:0000256" key="1">
    <source>
        <dbReference type="ARBA" id="ARBA00007572"/>
    </source>
</evidence>
<dbReference type="EC" id="6.5.1.1" evidence="2"/>
<keyword evidence="8" id="KW-0067">ATP-binding</keyword>
<keyword evidence="7" id="KW-0227">DNA damage</keyword>
<dbReference type="GO" id="GO:0006281">
    <property type="term" value="P:DNA repair"/>
    <property type="evidence" value="ECO:0007669"/>
    <property type="project" value="UniProtKB-KW"/>
</dbReference>
<keyword evidence="11" id="KW-0131">Cell cycle</keyword>
<keyword evidence="3" id="KW-0436">Ligase</keyword>
<proteinExistence type="inferred from homology"/>
<name>A0A1F7X288_9BACT</name>
<dbReference type="InterPro" id="IPR012340">
    <property type="entry name" value="NA-bd_OB-fold"/>
</dbReference>
<dbReference type="GO" id="GO:0005524">
    <property type="term" value="F:ATP binding"/>
    <property type="evidence" value="ECO:0007669"/>
    <property type="project" value="UniProtKB-KW"/>
</dbReference>
<dbReference type="PANTHER" id="PTHR45674">
    <property type="entry name" value="DNA LIGASE 1/3 FAMILY MEMBER"/>
    <property type="match status" value="1"/>
</dbReference>
<dbReference type="GO" id="GO:0003910">
    <property type="term" value="F:DNA ligase (ATP) activity"/>
    <property type="evidence" value="ECO:0007669"/>
    <property type="project" value="UniProtKB-EC"/>
</dbReference>
<dbReference type="Proteomes" id="UP000179219">
    <property type="component" value="Unassembled WGS sequence"/>
</dbReference>
<evidence type="ECO:0000313" key="16">
    <source>
        <dbReference type="Proteomes" id="UP000179219"/>
    </source>
</evidence>
<dbReference type="InterPro" id="IPR012309">
    <property type="entry name" value="DNA_ligase_ATP-dep_C"/>
</dbReference>
<dbReference type="GO" id="GO:0003677">
    <property type="term" value="F:DNA binding"/>
    <property type="evidence" value="ECO:0007669"/>
    <property type="project" value="InterPro"/>
</dbReference>
<evidence type="ECO:0000256" key="8">
    <source>
        <dbReference type="ARBA" id="ARBA00022840"/>
    </source>
</evidence>
<feature type="non-terminal residue" evidence="15">
    <location>
        <position position="1"/>
    </location>
</feature>
<evidence type="ECO:0000256" key="7">
    <source>
        <dbReference type="ARBA" id="ARBA00022763"/>
    </source>
</evidence>
<dbReference type="GO" id="GO:0071897">
    <property type="term" value="P:DNA biosynthetic process"/>
    <property type="evidence" value="ECO:0007669"/>
    <property type="project" value="InterPro"/>
</dbReference>
<dbReference type="InterPro" id="IPR000977">
    <property type="entry name" value="DNA_ligase_ATP-dep"/>
</dbReference>
<dbReference type="Gene3D" id="2.40.50.140">
    <property type="entry name" value="Nucleic acid-binding proteins"/>
    <property type="match status" value="1"/>
</dbReference>
<evidence type="ECO:0000256" key="4">
    <source>
        <dbReference type="ARBA" id="ARBA00022618"/>
    </source>
</evidence>